<proteinExistence type="predicted"/>
<name>A0ACC1BXI0_9ROSI</name>
<comment type="caution">
    <text evidence="1">The sequence shown here is derived from an EMBL/GenBank/DDBJ whole genome shotgun (WGS) entry which is preliminary data.</text>
</comment>
<sequence length="238" mass="25792">MRKPSKAIASSSKTHLEEDYETTSASSEDEEEIERELAEVTFGDLQKARSDGSHLVYRKQSQEKKSGRANKNRPMEVSAKSPLVGLERLFKLPKKTKLGASLISLGGPKTLNTGNIKDLLVDGLSSSHSSGCKQKTENNLIQKLLQEIINNSRTAKRGSKLDKVHYKRSSSTVAGLPAAMDDYKVAFNDSQAALGNATNNTVGKFNSVTAAASDVDHYGIYGVVTELIVISIKFSVST</sequence>
<accession>A0ACC1BXI0</accession>
<dbReference type="Proteomes" id="UP001164250">
    <property type="component" value="Chromosome 2"/>
</dbReference>
<dbReference type="EMBL" id="CM047898">
    <property type="protein sequence ID" value="KAJ0104534.1"/>
    <property type="molecule type" value="Genomic_DNA"/>
</dbReference>
<reference evidence="2" key="1">
    <citation type="journal article" date="2023" name="G3 (Bethesda)">
        <title>Genome assembly and association tests identify interacting loci associated with vigor, precocity, and sex in interspecific pistachio rootstocks.</title>
        <authorList>
            <person name="Palmer W."/>
            <person name="Jacygrad E."/>
            <person name="Sagayaradj S."/>
            <person name="Cavanaugh K."/>
            <person name="Han R."/>
            <person name="Bertier L."/>
            <person name="Beede B."/>
            <person name="Kafkas S."/>
            <person name="Golino D."/>
            <person name="Preece J."/>
            <person name="Michelmore R."/>
        </authorList>
    </citation>
    <scope>NUCLEOTIDE SEQUENCE [LARGE SCALE GENOMIC DNA]</scope>
</reference>
<evidence type="ECO:0000313" key="2">
    <source>
        <dbReference type="Proteomes" id="UP001164250"/>
    </source>
</evidence>
<protein>
    <submittedName>
        <fullName evidence="1">Uncharacterized protein</fullName>
    </submittedName>
</protein>
<gene>
    <name evidence="1" type="ORF">Patl1_18680</name>
</gene>
<organism evidence="1 2">
    <name type="scientific">Pistacia atlantica</name>
    <dbReference type="NCBI Taxonomy" id="434234"/>
    <lineage>
        <taxon>Eukaryota</taxon>
        <taxon>Viridiplantae</taxon>
        <taxon>Streptophyta</taxon>
        <taxon>Embryophyta</taxon>
        <taxon>Tracheophyta</taxon>
        <taxon>Spermatophyta</taxon>
        <taxon>Magnoliopsida</taxon>
        <taxon>eudicotyledons</taxon>
        <taxon>Gunneridae</taxon>
        <taxon>Pentapetalae</taxon>
        <taxon>rosids</taxon>
        <taxon>malvids</taxon>
        <taxon>Sapindales</taxon>
        <taxon>Anacardiaceae</taxon>
        <taxon>Pistacia</taxon>
    </lineage>
</organism>
<evidence type="ECO:0000313" key="1">
    <source>
        <dbReference type="EMBL" id="KAJ0104534.1"/>
    </source>
</evidence>
<keyword evidence="2" id="KW-1185">Reference proteome</keyword>